<evidence type="ECO:0000256" key="1">
    <source>
        <dbReference type="ARBA" id="ARBA00022737"/>
    </source>
</evidence>
<dbReference type="PROSITE" id="PS50005">
    <property type="entry name" value="TPR"/>
    <property type="match status" value="4"/>
</dbReference>
<evidence type="ECO:0000313" key="4">
    <source>
        <dbReference type="EMBL" id="NME70519.1"/>
    </source>
</evidence>
<keyword evidence="2 3" id="KW-0802">TPR repeat</keyword>
<dbReference type="InterPro" id="IPR019734">
    <property type="entry name" value="TPR_rpt"/>
</dbReference>
<dbReference type="GO" id="GO:0046813">
    <property type="term" value="P:receptor-mediated virion attachment to host cell"/>
    <property type="evidence" value="ECO:0007669"/>
    <property type="project" value="TreeGrafter"/>
</dbReference>
<dbReference type="GO" id="GO:0009279">
    <property type="term" value="C:cell outer membrane"/>
    <property type="evidence" value="ECO:0007669"/>
    <property type="project" value="TreeGrafter"/>
</dbReference>
<keyword evidence="5" id="KW-1185">Reference proteome</keyword>
<keyword evidence="1" id="KW-0677">Repeat</keyword>
<dbReference type="Pfam" id="PF14559">
    <property type="entry name" value="TPR_19"/>
    <property type="match status" value="1"/>
</dbReference>
<dbReference type="EMBL" id="JABANE010000066">
    <property type="protein sequence ID" value="NME70519.1"/>
    <property type="molecule type" value="Genomic_DNA"/>
</dbReference>
<dbReference type="InterPro" id="IPR050498">
    <property type="entry name" value="Ycf3"/>
</dbReference>
<proteinExistence type="predicted"/>
<sequence length="350" mass="40127">MKPAYLLILFTIKFTVLSIGLSITNCTAQIIEATRIEISQDNNSNSNKCKSLFEVNNTLKKDPLNSNALFLRGKIKIEMGAFKGAQTDLTLALKDDKTKHRLEIFYLRGLSYYLENDFLNAISDFDSVIDLDPQHLEALWKKAQSFYFLGAYDETIIILDDITRINPDNPITWHDLGALYYKTEMLDKAKDCFTKSLILNPQLSISYNHRGIIYENQKQYSMAFDDFTRAIQYDSSYVDAYNNRGLIYMLFEDYSQAEQDFSEAILHSKDTAKEALNNRALARCILGNYEESLDDINDLIDNFPFYAKAYITRGDIKEYMHDDSGACSDWQKAAELGNLIGIQYTQSACH</sequence>
<feature type="repeat" description="TPR" evidence="3">
    <location>
        <begin position="102"/>
        <end position="135"/>
    </location>
</feature>
<dbReference type="SMART" id="SM00028">
    <property type="entry name" value="TPR"/>
    <property type="match status" value="8"/>
</dbReference>
<evidence type="ECO:0000256" key="3">
    <source>
        <dbReference type="PROSITE-ProRule" id="PRU00339"/>
    </source>
</evidence>
<reference evidence="4 5" key="1">
    <citation type="submission" date="2020-04" db="EMBL/GenBank/DDBJ databases">
        <title>Flammeovirga sp. SR4, a novel species isolated from seawater.</title>
        <authorList>
            <person name="Wang X."/>
        </authorList>
    </citation>
    <scope>NUCLEOTIDE SEQUENCE [LARGE SCALE GENOMIC DNA]</scope>
    <source>
        <strain evidence="4 5">ATCC 23126</strain>
    </source>
</reference>
<dbReference type="Gene3D" id="1.25.40.10">
    <property type="entry name" value="Tetratricopeptide repeat domain"/>
    <property type="match status" value="3"/>
</dbReference>
<dbReference type="PANTHER" id="PTHR44858">
    <property type="entry name" value="TETRATRICOPEPTIDE REPEAT PROTEIN 6"/>
    <property type="match status" value="1"/>
</dbReference>
<feature type="repeat" description="TPR" evidence="3">
    <location>
        <begin position="170"/>
        <end position="203"/>
    </location>
</feature>
<dbReference type="Pfam" id="PF13181">
    <property type="entry name" value="TPR_8"/>
    <property type="match status" value="1"/>
</dbReference>
<comment type="caution">
    <text evidence="4">The sequence shown here is derived from an EMBL/GenBank/DDBJ whole genome shotgun (WGS) entry which is preliminary data.</text>
</comment>
<protein>
    <submittedName>
        <fullName evidence="4">Tetratricopeptide repeat protein</fullName>
    </submittedName>
</protein>
<evidence type="ECO:0000313" key="5">
    <source>
        <dbReference type="Proteomes" id="UP000576082"/>
    </source>
</evidence>
<feature type="repeat" description="TPR" evidence="3">
    <location>
        <begin position="238"/>
        <end position="271"/>
    </location>
</feature>
<dbReference type="PANTHER" id="PTHR44858:SF1">
    <property type="entry name" value="UDP-N-ACETYLGLUCOSAMINE--PEPTIDE N-ACETYLGLUCOSAMINYLTRANSFERASE SPINDLY-RELATED"/>
    <property type="match status" value="1"/>
</dbReference>
<gene>
    <name evidence="4" type="ORF">HHU12_21265</name>
</gene>
<dbReference type="AlphaFoldDB" id="A0A7X9RXK7"/>
<dbReference type="InterPro" id="IPR011990">
    <property type="entry name" value="TPR-like_helical_dom_sf"/>
</dbReference>
<name>A0A7X9RXK7_9BACT</name>
<organism evidence="4 5">
    <name type="scientific">Flammeovirga aprica JL-4</name>
    <dbReference type="NCBI Taxonomy" id="694437"/>
    <lineage>
        <taxon>Bacteria</taxon>
        <taxon>Pseudomonadati</taxon>
        <taxon>Bacteroidota</taxon>
        <taxon>Cytophagia</taxon>
        <taxon>Cytophagales</taxon>
        <taxon>Flammeovirgaceae</taxon>
        <taxon>Flammeovirga</taxon>
    </lineage>
</organism>
<feature type="repeat" description="TPR" evidence="3">
    <location>
        <begin position="204"/>
        <end position="237"/>
    </location>
</feature>
<accession>A0A7X9RXK7</accession>
<dbReference type="Pfam" id="PF13432">
    <property type="entry name" value="TPR_16"/>
    <property type="match status" value="1"/>
</dbReference>
<dbReference type="SUPFAM" id="SSF48452">
    <property type="entry name" value="TPR-like"/>
    <property type="match status" value="2"/>
</dbReference>
<evidence type="ECO:0000256" key="2">
    <source>
        <dbReference type="ARBA" id="ARBA00022803"/>
    </source>
</evidence>
<dbReference type="Proteomes" id="UP000576082">
    <property type="component" value="Unassembled WGS sequence"/>
</dbReference>
<dbReference type="RefSeq" id="WP_169658753.1">
    <property type="nucleotide sequence ID" value="NZ_JABANE010000066.1"/>
</dbReference>